<dbReference type="Pfam" id="PF06418">
    <property type="entry name" value="CTP_synth_N"/>
    <property type="match status" value="1"/>
</dbReference>
<dbReference type="NCBIfam" id="TIGR00337">
    <property type="entry name" value="PyrG"/>
    <property type="match status" value="1"/>
</dbReference>
<comment type="catalytic activity">
    <reaction evidence="10 12">
        <text>UTP + L-glutamine + ATP + H2O = CTP + L-glutamate + ADP + phosphate + 2 H(+)</text>
        <dbReference type="Rhea" id="RHEA:26426"/>
        <dbReference type="ChEBI" id="CHEBI:15377"/>
        <dbReference type="ChEBI" id="CHEBI:15378"/>
        <dbReference type="ChEBI" id="CHEBI:29985"/>
        <dbReference type="ChEBI" id="CHEBI:30616"/>
        <dbReference type="ChEBI" id="CHEBI:37563"/>
        <dbReference type="ChEBI" id="CHEBI:43474"/>
        <dbReference type="ChEBI" id="CHEBI:46398"/>
        <dbReference type="ChEBI" id="CHEBI:58359"/>
        <dbReference type="ChEBI" id="CHEBI:456216"/>
        <dbReference type="EC" id="6.3.4.2"/>
    </reaction>
</comment>
<feature type="binding site" evidence="12">
    <location>
        <position position="140"/>
    </location>
    <ligand>
        <name>Mg(2+)</name>
        <dbReference type="ChEBI" id="CHEBI:18420"/>
    </ligand>
</feature>
<dbReference type="GO" id="GO:0019856">
    <property type="term" value="P:pyrimidine nucleobase biosynthetic process"/>
    <property type="evidence" value="ECO:0007669"/>
    <property type="project" value="TreeGrafter"/>
</dbReference>
<dbReference type="UniPathway" id="UPA00159">
    <property type="reaction ID" value="UER00277"/>
</dbReference>
<keyword evidence="9 12" id="KW-0665">Pyrimidine biosynthesis</keyword>
<evidence type="ECO:0000256" key="6">
    <source>
        <dbReference type="ARBA" id="ARBA00022840"/>
    </source>
</evidence>
<dbReference type="GO" id="GO:0097268">
    <property type="term" value="C:cytoophidium"/>
    <property type="evidence" value="ECO:0007669"/>
    <property type="project" value="UniProtKB-ARBA"/>
</dbReference>
<dbReference type="GO" id="GO:0046872">
    <property type="term" value="F:metal ion binding"/>
    <property type="evidence" value="ECO:0007669"/>
    <property type="project" value="UniProtKB-KW"/>
</dbReference>
<feature type="binding site" evidence="12">
    <location>
        <position position="14"/>
    </location>
    <ligand>
        <name>CTP</name>
        <dbReference type="ChEBI" id="CHEBI:37563"/>
        <note>allosteric inhibitor</note>
    </ligand>
</feature>
<comment type="catalytic activity">
    <reaction evidence="12">
        <text>UTP + NH4(+) + ATP = CTP + ADP + phosphate + 2 H(+)</text>
        <dbReference type="Rhea" id="RHEA:16597"/>
        <dbReference type="ChEBI" id="CHEBI:15378"/>
        <dbReference type="ChEBI" id="CHEBI:28938"/>
        <dbReference type="ChEBI" id="CHEBI:30616"/>
        <dbReference type="ChEBI" id="CHEBI:37563"/>
        <dbReference type="ChEBI" id="CHEBI:43474"/>
        <dbReference type="ChEBI" id="CHEBI:46398"/>
        <dbReference type="ChEBI" id="CHEBI:456216"/>
    </reaction>
</comment>
<feature type="binding site" evidence="12">
    <location>
        <position position="223"/>
    </location>
    <ligand>
        <name>UTP</name>
        <dbReference type="ChEBI" id="CHEBI:46398"/>
    </ligand>
</feature>
<gene>
    <name evidence="12" type="primary">pyrG</name>
    <name evidence="15" type="ORF">DFP79_2983</name>
</gene>
<feature type="active site" description="Nucleophile; for glutamine hydrolysis" evidence="12">
    <location>
        <position position="379"/>
    </location>
</feature>
<feature type="binding site" evidence="12">
    <location>
        <position position="14"/>
    </location>
    <ligand>
        <name>UTP</name>
        <dbReference type="ChEBI" id="CHEBI:46398"/>
    </ligand>
</feature>
<comment type="similarity">
    <text evidence="2 12">Belongs to the CTP synthase family.</text>
</comment>
<feature type="binding site" evidence="12">
    <location>
        <begin position="187"/>
        <end position="192"/>
    </location>
    <ligand>
        <name>UTP</name>
        <dbReference type="ChEBI" id="CHEBI:46398"/>
    </ligand>
</feature>
<evidence type="ECO:0000259" key="13">
    <source>
        <dbReference type="Pfam" id="PF00117"/>
    </source>
</evidence>
<evidence type="ECO:0000256" key="5">
    <source>
        <dbReference type="ARBA" id="ARBA00022741"/>
    </source>
</evidence>
<dbReference type="SUPFAM" id="SSF52540">
    <property type="entry name" value="P-loop containing nucleoside triphosphate hydrolases"/>
    <property type="match status" value="1"/>
</dbReference>
<feature type="binding site" evidence="12">
    <location>
        <begin position="187"/>
        <end position="192"/>
    </location>
    <ligand>
        <name>CTP</name>
        <dbReference type="ChEBI" id="CHEBI:37563"/>
        <note>allosteric inhibitor</note>
    </ligand>
</feature>
<comment type="caution">
    <text evidence="12">Lacks conserved residue(s) required for the propagation of feature annotation.</text>
</comment>
<reference evidence="15 16" key="1">
    <citation type="submission" date="2019-03" db="EMBL/GenBank/DDBJ databases">
        <title>Genomic Encyclopedia of Type Strains, Phase III (KMG-III): the genomes of soil and plant-associated and newly described type strains.</title>
        <authorList>
            <person name="Whitman W."/>
        </authorList>
    </citation>
    <scope>NUCLEOTIDE SEQUENCE [LARGE SCALE GENOMIC DNA]</scope>
    <source>
        <strain evidence="15 16">CECT 7378</strain>
    </source>
</reference>
<dbReference type="Gene3D" id="3.40.50.300">
    <property type="entry name" value="P-loop containing nucleotide triphosphate hydrolases"/>
    <property type="match status" value="1"/>
</dbReference>
<dbReference type="InterPro" id="IPR029062">
    <property type="entry name" value="Class_I_gatase-like"/>
</dbReference>
<evidence type="ECO:0000256" key="1">
    <source>
        <dbReference type="ARBA" id="ARBA00005171"/>
    </source>
</evidence>
<evidence type="ECO:0000256" key="11">
    <source>
        <dbReference type="ARBA" id="ARBA00059148"/>
    </source>
</evidence>
<dbReference type="GO" id="GO:0003883">
    <property type="term" value="F:CTP synthase activity"/>
    <property type="evidence" value="ECO:0007669"/>
    <property type="project" value="UniProtKB-UniRule"/>
</dbReference>
<dbReference type="EMBL" id="SNXC01000014">
    <property type="protein sequence ID" value="TDO96408.1"/>
    <property type="molecule type" value="Genomic_DNA"/>
</dbReference>
<keyword evidence="3 12" id="KW-0436">Ligase</keyword>
<dbReference type="PANTHER" id="PTHR11550">
    <property type="entry name" value="CTP SYNTHASE"/>
    <property type="match status" value="1"/>
</dbReference>
<feature type="binding site" evidence="12">
    <location>
        <begin position="147"/>
        <end position="149"/>
    </location>
    <ligand>
        <name>CTP</name>
        <dbReference type="ChEBI" id="CHEBI:37563"/>
        <note>allosteric inhibitor</note>
    </ligand>
</feature>
<dbReference type="GO" id="GO:0044210">
    <property type="term" value="P:'de novo' CTP biosynthetic process"/>
    <property type="evidence" value="ECO:0007669"/>
    <property type="project" value="UniProtKB-UniRule"/>
</dbReference>
<dbReference type="GO" id="GO:0005829">
    <property type="term" value="C:cytosol"/>
    <property type="evidence" value="ECO:0007669"/>
    <property type="project" value="TreeGrafter"/>
</dbReference>
<organism evidence="15 16">
    <name type="scientific">Marinomonas balearica</name>
    <dbReference type="NCBI Taxonomy" id="491947"/>
    <lineage>
        <taxon>Bacteria</taxon>
        <taxon>Pseudomonadati</taxon>
        <taxon>Pseudomonadota</taxon>
        <taxon>Gammaproteobacteria</taxon>
        <taxon>Oceanospirillales</taxon>
        <taxon>Oceanospirillaceae</taxon>
        <taxon>Marinomonas</taxon>
    </lineage>
</organism>
<feature type="binding site" evidence="12">
    <location>
        <position position="352"/>
    </location>
    <ligand>
        <name>L-glutamine</name>
        <dbReference type="ChEBI" id="CHEBI:58359"/>
    </ligand>
</feature>
<evidence type="ECO:0000256" key="3">
    <source>
        <dbReference type="ARBA" id="ARBA00022598"/>
    </source>
</evidence>
<feature type="domain" description="Glutamine amidotransferase" evidence="13">
    <location>
        <begin position="301"/>
        <end position="534"/>
    </location>
</feature>
<keyword evidence="4 12" id="KW-0479">Metal-binding</keyword>
<evidence type="ECO:0000313" key="16">
    <source>
        <dbReference type="Proteomes" id="UP000294656"/>
    </source>
</evidence>
<evidence type="ECO:0000313" key="15">
    <source>
        <dbReference type="EMBL" id="TDO96408.1"/>
    </source>
</evidence>
<dbReference type="InterPro" id="IPR017926">
    <property type="entry name" value="GATASE"/>
</dbReference>
<comment type="pathway">
    <text evidence="1 12">Pyrimidine metabolism; CTP biosynthesis via de novo pathway; CTP from UDP: step 2/2.</text>
</comment>
<dbReference type="Pfam" id="PF00117">
    <property type="entry name" value="GATase"/>
    <property type="match status" value="1"/>
</dbReference>
<feature type="binding site" evidence="12">
    <location>
        <position position="72"/>
    </location>
    <ligand>
        <name>Mg(2+)</name>
        <dbReference type="ChEBI" id="CHEBI:18420"/>
    </ligand>
</feature>
<evidence type="ECO:0000256" key="7">
    <source>
        <dbReference type="ARBA" id="ARBA00022842"/>
    </source>
</evidence>
<dbReference type="Gene3D" id="3.40.50.880">
    <property type="match status" value="1"/>
</dbReference>
<dbReference type="GO" id="GO:0004359">
    <property type="term" value="F:glutaminase activity"/>
    <property type="evidence" value="ECO:0007669"/>
    <property type="project" value="RHEA"/>
</dbReference>
<evidence type="ECO:0000256" key="4">
    <source>
        <dbReference type="ARBA" id="ARBA00022723"/>
    </source>
</evidence>
<proteinExistence type="inferred from homology"/>
<dbReference type="HAMAP" id="MF_01227">
    <property type="entry name" value="PyrG"/>
    <property type="match status" value="1"/>
</dbReference>
<feature type="domain" description="CTP synthase N-terminal" evidence="14">
    <location>
        <begin position="4"/>
        <end position="266"/>
    </location>
</feature>
<dbReference type="AlphaFoldDB" id="A0A4R6M502"/>
<dbReference type="CDD" id="cd01746">
    <property type="entry name" value="GATase1_CTP_Synthase"/>
    <property type="match status" value="1"/>
</dbReference>
<keyword evidence="7 12" id="KW-0460">Magnesium</keyword>
<feature type="binding site" evidence="12">
    <location>
        <position position="470"/>
    </location>
    <ligand>
        <name>L-glutamine</name>
        <dbReference type="ChEBI" id="CHEBI:58359"/>
    </ligand>
</feature>
<feature type="active site" evidence="12">
    <location>
        <position position="515"/>
    </location>
</feature>
<feature type="binding site" evidence="12">
    <location>
        <position position="403"/>
    </location>
    <ligand>
        <name>L-glutamine</name>
        <dbReference type="ChEBI" id="CHEBI:58359"/>
    </ligand>
</feature>
<evidence type="ECO:0000256" key="12">
    <source>
        <dbReference type="HAMAP-Rule" id="MF_01227"/>
    </source>
</evidence>
<keyword evidence="5 12" id="KW-0547">Nucleotide-binding</keyword>
<protein>
    <recommendedName>
        <fullName evidence="12">CTP synthase</fullName>
        <ecNumber evidence="12">6.3.4.2</ecNumber>
    </recommendedName>
    <alternativeName>
        <fullName evidence="12">Cytidine 5'-triphosphate synthase</fullName>
    </alternativeName>
    <alternativeName>
        <fullName evidence="12">Cytidine triphosphate synthetase</fullName>
        <shortName evidence="12">CTP synthetase</shortName>
        <shortName evidence="12">CTPS</shortName>
    </alternativeName>
    <alternativeName>
        <fullName evidence="12">UTP--ammonia ligase</fullName>
    </alternativeName>
</protein>
<sequence length="544" mass="60053">MATRYIFVTGGVVSSLGKGLASASLAAILESRGLKVTMLKLDPYINVDPGTMSPFQHGEVYVTDDGAETDLDLGHYERFISTRMSKRNNFTSGRVYQDVLKKERRGDYLGGTVQVIPHITDEIKHRVIAGAQGADVALVEIGGTVGDIESQPFLEAVRQLKVELGSHRALFMHLTLVPYIRTAGETKTKPTQHSVKELRSIGIQPDILVCRSEVSIESPERKKIALFTNVDERAVISLPDADTIYRIPQMLEEQGLDSLIVERFNLDCNISDLSIWNKVAQAKLNPEKQVNIAMVGKYMELLDAYKSLIEAMDHAGIHARTKVKLHYVDSEKVEEEGTSILEGMDAILVPGGFGERGVEGKIRTAQYARENKIPYLGICLGMQVAVIEFARNVANLSGAHSTEFNLKTENPVVGLITEWTNAEGSKEIRSEESDLGGTMRLGAQDCNLVDGTKAQEAYGKSVISERHRHRYEVNNYYLDALEQAGLTISGRSADSSLVEVVEIADHPWFVACQFHPEFTSTPRYGHGLFSAFVHAALKFAGKEK</sequence>
<dbReference type="CDD" id="cd03113">
    <property type="entry name" value="CTPS_N"/>
    <property type="match status" value="1"/>
</dbReference>
<dbReference type="FunFam" id="3.40.50.300:FF:000009">
    <property type="entry name" value="CTP synthase"/>
    <property type="match status" value="1"/>
</dbReference>
<comment type="miscellaneous">
    <text evidence="12">CTPSs have evolved a hybrid strategy for distinguishing between UTP and CTP. The overlapping regions of the product feedback inhibitory and substrate sites recognize a common feature in both compounds, the triphosphate moiety. To differentiate isosteric substrate and product pyrimidine rings, an additional pocket far from the expected kinase/ligase catalytic site, specifically recognizes the cytosine and ribose portions of the product inhibitor.</text>
</comment>
<comment type="function">
    <text evidence="11 12">Catalyzes the ATP-dependent amination of UTP to CTP with either L-glutamine or ammonia as the source of nitrogen. Regulates intracellular CTP levels through interactions with the four ribonucleotide triphosphates.</text>
</comment>
<keyword evidence="8 12" id="KW-0315">Glutamine amidotransferase</keyword>
<keyword evidence="16" id="KW-1185">Reference proteome</keyword>
<evidence type="ECO:0000256" key="8">
    <source>
        <dbReference type="ARBA" id="ARBA00022962"/>
    </source>
</evidence>
<dbReference type="PANTHER" id="PTHR11550:SF0">
    <property type="entry name" value="CTP SYNTHASE-RELATED"/>
    <property type="match status" value="1"/>
</dbReference>
<dbReference type="SUPFAM" id="SSF52317">
    <property type="entry name" value="Class I glutamine amidotransferase-like"/>
    <property type="match status" value="1"/>
</dbReference>
<dbReference type="Proteomes" id="UP000294656">
    <property type="component" value="Unassembled WGS sequence"/>
</dbReference>
<dbReference type="InterPro" id="IPR017456">
    <property type="entry name" value="CTP_synthase_N"/>
</dbReference>
<evidence type="ECO:0000256" key="2">
    <source>
        <dbReference type="ARBA" id="ARBA00007533"/>
    </source>
</evidence>
<feature type="binding site" evidence="12">
    <location>
        <begin position="15"/>
        <end position="20"/>
    </location>
    <ligand>
        <name>ATP</name>
        <dbReference type="ChEBI" id="CHEBI:30616"/>
    </ligand>
</feature>
<keyword evidence="6 12" id="KW-0067">ATP-binding</keyword>
<dbReference type="RefSeq" id="WP_133504700.1">
    <property type="nucleotide sequence ID" value="NZ_SNXC01000014.1"/>
</dbReference>
<dbReference type="PROSITE" id="PS51273">
    <property type="entry name" value="GATASE_TYPE_1"/>
    <property type="match status" value="1"/>
</dbReference>
<dbReference type="GO" id="GO:0042802">
    <property type="term" value="F:identical protein binding"/>
    <property type="evidence" value="ECO:0007669"/>
    <property type="project" value="TreeGrafter"/>
</dbReference>
<evidence type="ECO:0000256" key="9">
    <source>
        <dbReference type="ARBA" id="ARBA00022975"/>
    </source>
</evidence>
<evidence type="ECO:0000256" key="10">
    <source>
        <dbReference type="ARBA" id="ARBA00047781"/>
    </source>
</evidence>
<dbReference type="GO" id="GO:0005524">
    <property type="term" value="F:ATP binding"/>
    <property type="evidence" value="ECO:0007669"/>
    <property type="project" value="UniProtKB-KW"/>
</dbReference>
<comment type="activity regulation">
    <text evidence="12">Allosterically activated by GTP, when glutamine is the substrate; GTP has no effect on the reaction when ammonia is the substrate. The allosteric effector GTP functions by stabilizing the protein conformation that binds the tetrahedral intermediate(s) formed during glutamine hydrolysis. Inhibited by the product CTP, via allosteric rather than competitive inhibition.</text>
</comment>
<dbReference type="FunFam" id="3.40.50.880:FF:000002">
    <property type="entry name" value="CTP synthase"/>
    <property type="match status" value="1"/>
</dbReference>
<dbReference type="InterPro" id="IPR004468">
    <property type="entry name" value="CTP_synthase"/>
</dbReference>
<comment type="subunit">
    <text evidence="12">Homotetramer.</text>
</comment>
<feature type="binding site" evidence="12">
    <location>
        <position position="223"/>
    </location>
    <ligand>
        <name>CTP</name>
        <dbReference type="ChEBI" id="CHEBI:37563"/>
        <note>allosteric inhibitor</note>
    </ligand>
</feature>
<feature type="active site" evidence="12">
    <location>
        <position position="517"/>
    </location>
</feature>
<dbReference type="OrthoDB" id="9801107at2"/>
<comment type="caution">
    <text evidence="15">The sequence shown here is derived from an EMBL/GenBank/DDBJ whole genome shotgun (WGS) entry which is preliminary data.</text>
</comment>
<feature type="binding site" evidence="12">
    <location>
        <position position="72"/>
    </location>
    <ligand>
        <name>ATP</name>
        <dbReference type="ChEBI" id="CHEBI:30616"/>
    </ligand>
</feature>
<evidence type="ECO:0000259" key="14">
    <source>
        <dbReference type="Pfam" id="PF06418"/>
    </source>
</evidence>
<dbReference type="EC" id="6.3.4.2" evidence="12"/>
<feature type="binding site" evidence="12">
    <location>
        <position position="241"/>
    </location>
    <ligand>
        <name>ATP</name>
        <dbReference type="ChEBI" id="CHEBI:30616"/>
    </ligand>
</feature>
<dbReference type="NCBIfam" id="NF003792">
    <property type="entry name" value="PRK05380.1"/>
    <property type="match status" value="1"/>
</dbReference>
<accession>A0A4R6M502</accession>
<feature type="binding site" evidence="12">
    <location>
        <begin position="380"/>
        <end position="383"/>
    </location>
    <ligand>
        <name>L-glutamine</name>
        <dbReference type="ChEBI" id="CHEBI:58359"/>
    </ligand>
</feature>
<dbReference type="InterPro" id="IPR033828">
    <property type="entry name" value="GATase1_CTP_Synthase"/>
</dbReference>
<comment type="catalytic activity">
    <reaction evidence="12">
        <text>L-glutamine + H2O = L-glutamate + NH4(+)</text>
        <dbReference type="Rhea" id="RHEA:15889"/>
        <dbReference type="ChEBI" id="CHEBI:15377"/>
        <dbReference type="ChEBI" id="CHEBI:28938"/>
        <dbReference type="ChEBI" id="CHEBI:29985"/>
        <dbReference type="ChEBI" id="CHEBI:58359"/>
    </reaction>
</comment>
<name>A0A4R6M502_9GAMM</name>
<feature type="region of interest" description="Amidoligase domain" evidence="12">
    <location>
        <begin position="1"/>
        <end position="266"/>
    </location>
</feature>
<dbReference type="InterPro" id="IPR027417">
    <property type="entry name" value="P-loop_NTPase"/>
</dbReference>